<evidence type="ECO:0000313" key="2">
    <source>
        <dbReference type="Proteomes" id="UP000602647"/>
    </source>
</evidence>
<sequence length="109" mass="12528">MGKKFIKTENTKVVFTHFMPFDETYGLKKTEEELLQEGYLIDEIPEPDRQEGKIAEAHYTPEQGYYYEYVDAPEPKPQGDIAALRAEVDELKRQLELTQSALDAVIMGV</sequence>
<dbReference type="Proteomes" id="UP000602647">
    <property type="component" value="Unassembled WGS sequence"/>
</dbReference>
<organism evidence="1 2">
    <name type="scientific">Zhenpiania hominis</name>
    <dbReference type="NCBI Taxonomy" id="2763644"/>
    <lineage>
        <taxon>Bacteria</taxon>
        <taxon>Bacillati</taxon>
        <taxon>Bacillota</taxon>
        <taxon>Clostridia</taxon>
        <taxon>Peptostreptococcales</taxon>
        <taxon>Anaerovoracaceae</taxon>
        <taxon>Zhenpiania</taxon>
    </lineage>
</organism>
<name>A0A923SS59_9FIRM</name>
<comment type="caution">
    <text evidence="1">The sequence shown here is derived from an EMBL/GenBank/DDBJ whole genome shotgun (WGS) entry which is preliminary data.</text>
</comment>
<gene>
    <name evidence="1" type="ORF">H9L42_16535</name>
</gene>
<proteinExistence type="predicted"/>
<evidence type="ECO:0000313" key="1">
    <source>
        <dbReference type="EMBL" id="MBC6681417.1"/>
    </source>
</evidence>
<accession>A0A923SS59</accession>
<protein>
    <submittedName>
        <fullName evidence="1">Uncharacterized protein</fullName>
    </submittedName>
</protein>
<keyword evidence="2" id="KW-1185">Reference proteome</keyword>
<dbReference type="EMBL" id="JACRYT010000046">
    <property type="protein sequence ID" value="MBC6681417.1"/>
    <property type="molecule type" value="Genomic_DNA"/>
</dbReference>
<dbReference type="AlphaFoldDB" id="A0A923SS59"/>
<dbReference type="RefSeq" id="WP_187304499.1">
    <property type="nucleotide sequence ID" value="NZ_JACRYT010000046.1"/>
</dbReference>
<reference evidence="1" key="1">
    <citation type="submission" date="2020-08" db="EMBL/GenBank/DDBJ databases">
        <title>Genome public.</title>
        <authorList>
            <person name="Liu C."/>
            <person name="Sun Q."/>
        </authorList>
    </citation>
    <scope>NUCLEOTIDE SEQUENCE</scope>
    <source>
        <strain evidence="1">BX12</strain>
    </source>
</reference>